<dbReference type="SUPFAM" id="SSF68906">
    <property type="entry name" value="SAP domain"/>
    <property type="match status" value="1"/>
</dbReference>
<feature type="compositionally biased region" description="Basic and acidic residues" evidence="3">
    <location>
        <begin position="176"/>
        <end position="211"/>
    </location>
</feature>
<feature type="region of interest" description="Disordered" evidence="3">
    <location>
        <begin position="51"/>
        <end position="104"/>
    </location>
</feature>
<feature type="compositionally biased region" description="Basic and acidic residues" evidence="3">
    <location>
        <begin position="64"/>
        <end position="84"/>
    </location>
</feature>
<dbReference type="PANTHER" id="PTHR46551:SF1">
    <property type="entry name" value="SAP DOMAIN-CONTAINING RIBONUCLEOPROTEIN"/>
    <property type="match status" value="1"/>
</dbReference>
<evidence type="ECO:0000313" key="5">
    <source>
        <dbReference type="EMBL" id="WZN62900.1"/>
    </source>
</evidence>
<dbReference type="Gene3D" id="1.10.720.30">
    <property type="entry name" value="SAP domain"/>
    <property type="match status" value="1"/>
</dbReference>
<proteinExistence type="inferred from homology"/>
<reference evidence="5 6" key="1">
    <citation type="submission" date="2024-03" db="EMBL/GenBank/DDBJ databases">
        <title>Complete genome sequence of the green alga Chloropicon roscoffensis RCC1871.</title>
        <authorList>
            <person name="Lemieux C."/>
            <person name="Pombert J.-F."/>
            <person name="Otis C."/>
            <person name="Turmel M."/>
        </authorList>
    </citation>
    <scope>NUCLEOTIDE SEQUENCE [LARGE SCALE GENOMIC DNA]</scope>
    <source>
        <strain evidence="5 6">RCC1871</strain>
    </source>
</reference>
<dbReference type="InterPro" id="IPR003034">
    <property type="entry name" value="SAP_dom"/>
</dbReference>
<feature type="region of interest" description="Disordered" evidence="3">
    <location>
        <begin position="176"/>
        <end position="223"/>
    </location>
</feature>
<evidence type="ECO:0000259" key="4">
    <source>
        <dbReference type="PROSITE" id="PS50800"/>
    </source>
</evidence>
<keyword evidence="1" id="KW-0597">Phosphoprotein</keyword>
<evidence type="ECO:0000256" key="3">
    <source>
        <dbReference type="SAM" id="MobiDB-lite"/>
    </source>
</evidence>
<dbReference type="PANTHER" id="PTHR46551">
    <property type="entry name" value="SAP DOMAIN-CONTAINING RIBONUCLEOPROTEIN"/>
    <property type="match status" value="1"/>
</dbReference>
<evidence type="ECO:0000313" key="6">
    <source>
        <dbReference type="Proteomes" id="UP001472866"/>
    </source>
</evidence>
<comment type="similarity">
    <text evidence="2">Belongs to the SAP domain-containing ribonucleoprotein family.</text>
</comment>
<dbReference type="Pfam" id="PF02037">
    <property type="entry name" value="SAP"/>
    <property type="match status" value="1"/>
</dbReference>
<name>A0AAX4PBG1_9CHLO</name>
<dbReference type="EMBL" id="CP151506">
    <property type="protein sequence ID" value="WZN62900.1"/>
    <property type="molecule type" value="Genomic_DNA"/>
</dbReference>
<dbReference type="InterPro" id="IPR052240">
    <property type="entry name" value="SAP_domain_ribonucleoprotein"/>
</dbReference>
<evidence type="ECO:0000256" key="1">
    <source>
        <dbReference type="ARBA" id="ARBA00022553"/>
    </source>
</evidence>
<dbReference type="InterPro" id="IPR036361">
    <property type="entry name" value="SAP_dom_sf"/>
</dbReference>
<organism evidence="5 6">
    <name type="scientific">Chloropicon roscoffensis</name>
    <dbReference type="NCBI Taxonomy" id="1461544"/>
    <lineage>
        <taxon>Eukaryota</taxon>
        <taxon>Viridiplantae</taxon>
        <taxon>Chlorophyta</taxon>
        <taxon>Chloropicophyceae</taxon>
        <taxon>Chloropicales</taxon>
        <taxon>Chloropicaceae</taxon>
        <taxon>Chloropicon</taxon>
    </lineage>
</organism>
<protein>
    <submittedName>
        <fullName evidence="5">SAP domain-containing protein</fullName>
    </submittedName>
</protein>
<dbReference type="AlphaFoldDB" id="A0AAX4PBG1"/>
<dbReference type="SMART" id="SM00513">
    <property type="entry name" value="SAP"/>
    <property type="match status" value="1"/>
</dbReference>
<accession>A0AAX4PBG1</accession>
<dbReference type="PROSITE" id="PS50800">
    <property type="entry name" value="SAP"/>
    <property type="match status" value="1"/>
</dbReference>
<keyword evidence="6" id="KW-1185">Reference proteome</keyword>
<feature type="domain" description="SAP" evidence="4">
    <location>
        <begin position="11"/>
        <end position="45"/>
    </location>
</feature>
<gene>
    <name evidence="5" type="ORF">HKI87_06g44450</name>
</gene>
<dbReference type="GO" id="GO:0005634">
    <property type="term" value="C:nucleus"/>
    <property type="evidence" value="ECO:0007669"/>
    <property type="project" value="TreeGrafter"/>
</dbReference>
<dbReference type="Proteomes" id="UP001472866">
    <property type="component" value="Chromosome 06"/>
</dbReference>
<evidence type="ECO:0000256" key="2">
    <source>
        <dbReference type="ARBA" id="ARBA00046328"/>
    </source>
</evidence>
<sequence length="223" mass="24477">MGSAEITVADVKSMKVAGLREELGKRGLDTSGLKAALQERLEKALEAETLSKELEPLEEPLAVAEEKAAPEATKAEDREAEDPKAASAGPAGDKPGELQKTAAQTFLEKKAARAKKFGLNLELTKEEKAAQIAEKKKERAARFGVASVQGDDFEAKKKARLERFGAAALEPLKRFDKKEKAERKAEAVQKLEKRKDRFGDSLDRPLNDFEKKKKARQDKFGTG</sequence>
<dbReference type="GO" id="GO:0016973">
    <property type="term" value="P:poly(A)+ mRNA export from nucleus"/>
    <property type="evidence" value="ECO:0007669"/>
    <property type="project" value="TreeGrafter"/>
</dbReference>